<dbReference type="InterPro" id="IPR001034">
    <property type="entry name" value="DeoR_HTH"/>
</dbReference>
<keyword evidence="2" id="KW-0804">Transcription</keyword>
<dbReference type="Pfam" id="PF25583">
    <property type="entry name" value="WCX"/>
    <property type="match status" value="1"/>
</dbReference>
<dbReference type="PANTHER" id="PTHR34580">
    <property type="match status" value="1"/>
</dbReference>
<name>A0ABZ1IST1_9ACTN</name>
<dbReference type="PIRSF" id="PIRSF016838">
    <property type="entry name" value="PafC"/>
    <property type="match status" value="1"/>
</dbReference>
<dbReference type="SMART" id="SM00420">
    <property type="entry name" value="HTH_DEOR"/>
    <property type="match status" value="1"/>
</dbReference>
<feature type="domain" description="HTH deoR-type" evidence="4">
    <location>
        <begin position="2"/>
        <end position="67"/>
    </location>
</feature>
<proteinExistence type="predicted"/>
<organism evidence="5 6">
    <name type="scientific">Streptomyces nigra</name>
    <dbReference type="NCBI Taxonomy" id="1827580"/>
    <lineage>
        <taxon>Bacteria</taxon>
        <taxon>Bacillati</taxon>
        <taxon>Actinomycetota</taxon>
        <taxon>Actinomycetes</taxon>
        <taxon>Kitasatosporales</taxon>
        <taxon>Streptomycetaceae</taxon>
        <taxon>Streptomyces</taxon>
    </lineage>
</organism>
<dbReference type="PROSITE" id="PS52050">
    <property type="entry name" value="WYL"/>
    <property type="match status" value="1"/>
</dbReference>
<dbReference type="SUPFAM" id="SSF46785">
    <property type="entry name" value="Winged helix' DNA-binding domain"/>
    <property type="match status" value="1"/>
</dbReference>
<accession>A0ABZ1IST1</accession>
<dbReference type="EMBL" id="CP108125">
    <property type="protein sequence ID" value="WTO83380.1"/>
    <property type="molecule type" value="Genomic_DNA"/>
</dbReference>
<keyword evidence="3" id="KW-0732">Signal</keyword>
<evidence type="ECO:0000313" key="5">
    <source>
        <dbReference type="EMBL" id="WTO83380.1"/>
    </source>
</evidence>
<keyword evidence="1" id="KW-0805">Transcription regulation</keyword>
<evidence type="ECO:0000256" key="2">
    <source>
        <dbReference type="ARBA" id="ARBA00023163"/>
    </source>
</evidence>
<dbReference type="InterPro" id="IPR036390">
    <property type="entry name" value="WH_DNA-bd_sf"/>
</dbReference>
<feature type="signal peptide" evidence="3">
    <location>
        <begin position="1"/>
        <end position="21"/>
    </location>
</feature>
<dbReference type="InterPro" id="IPR051534">
    <property type="entry name" value="CBASS_pafABC_assoc_protein"/>
</dbReference>
<dbReference type="InterPro" id="IPR013196">
    <property type="entry name" value="HTH_11"/>
</dbReference>
<evidence type="ECO:0000313" key="6">
    <source>
        <dbReference type="Proteomes" id="UP001622690"/>
    </source>
</evidence>
<dbReference type="PROSITE" id="PS51000">
    <property type="entry name" value="HTH_DEOR_2"/>
    <property type="match status" value="1"/>
</dbReference>
<dbReference type="Pfam" id="PF13280">
    <property type="entry name" value="WYL"/>
    <property type="match status" value="1"/>
</dbReference>
<dbReference type="InterPro" id="IPR026881">
    <property type="entry name" value="WYL_dom"/>
</dbReference>
<feature type="chain" id="PRO_5046331293" evidence="3">
    <location>
        <begin position="22"/>
        <end position="321"/>
    </location>
</feature>
<dbReference type="InterPro" id="IPR036388">
    <property type="entry name" value="WH-like_DNA-bd_sf"/>
</dbReference>
<dbReference type="RefSeq" id="WP_402017410.1">
    <property type="nucleotide sequence ID" value="NZ_CP108125.1"/>
</dbReference>
<gene>
    <name evidence="5" type="ORF">OHU27_13465</name>
</gene>
<protein>
    <submittedName>
        <fullName evidence="5">WYL domain-containing protein</fullName>
    </submittedName>
</protein>
<dbReference type="InterPro" id="IPR057727">
    <property type="entry name" value="WCX_dom"/>
</dbReference>
<reference evidence="5 6" key="1">
    <citation type="submission" date="2022-10" db="EMBL/GenBank/DDBJ databases">
        <title>The complete genomes of actinobacterial strains from the NBC collection.</title>
        <authorList>
            <person name="Joergensen T.S."/>
            <person name="Alvarez Arevalo M."/>
            <person name="Sterndorff E.B."/>
            <person name="Faurdal D."/>
            <person name="Vuksanovic O."/>
            <person name="Mourched A.-S."/>
            <person name="Charusanti P."/>
            <person name="Shaw S."/>
            <person name="Blin K."/>
            <person name="Weber T."/>
        </authorList>
    </citation>
    <scope>NUCLEOTIDE SEQUENCE [LARGE SCALE GENOMIC DNA]</scope>
    <source>
        <strain evidence="5 6">NBC_00206</strain>
    </source>
</reference>
<evidence type="ECO:0000256" key="3">
    <source>
        <dbReference type="SAM" id="SignalP"/>
    </source>
</evidence>
<dbReference type="Pfam" id="PF08279">
    <property type="entry name" value="HTH_11"/>
    <property type="match status" value="1"/>
</dbReference>
<dbReference type="Proteomes" id="UP001622690">
    <property type="component" value="Chromosome"/>
</dbReference>
<dbReference type="InterPro" id="IPR028349">
    <property type="entry name" value="PafC-like"/>
</dbReference>
<sequence length="321" mass="34161">MRADRLVAALLFLQARGLVTAAELAAELEVSERTARRDLEALTASGVPVYAQRGRGGGWRLVGGARTDLTGLTSPEVRALFLAAGSSGASPELRAALRKLLRAVPEPLRPDAEAASRARIVDELDWSGTAVTAADPHLAELERAVLDGVRVRLGYARPGEEPAERTVDPLGLVHKAGHWYLVAGTGDGLRSYRLGRIASVEPTGEPVRRPAGFDLAAAWRSLAGRLEDRLLATAVTAHADPDALPVLQRLFGGRLRIGRLLGDGRREIEAAGPSLEVLAAQLAGLADRVEVVGPPAARAHLARLGRALRSRYEEREDATTP</sequence>
<evidence type="ECO:0000259" key="4">
    <source>
        <dbReference type="PROSITE" id="PS51000"/>
    </source>
</evidence>
<dbReference type="PANTHER" id="PTHR34580:SF1">
    <property type="entry name" value="PROTEIN PAFC"/>
    <property type="match status" value="1"/>
</dbReference>
<dbReference type="Gene3D" id="1.10.10.10">
    <property type="entry name" value="Winged helix-like DNA-binding domain superfamily/Winged helix DNA-binding domain"/>
    <property type="match status" value="1"/>
</dbReference>
<keyword evidence="6" id="KW-1185">Reference proteome</keyword>
<evidence type="ECO:0000256" key="1">
    <source>
        <dbReference type="ARBA" id="ARBA00023015"/>
    </source>
</evidence>